<feature type="region of interest" description="Disordered" evidence="1">
    <location>
        <begin position="547"/>
        <end position="572"/>
    </location>
</feature>
<evidence type="ECO:0000256" key="1">
    <source>
        <dbReference type="SAM" id="MobiDB-lite"/>
    </source>
</evidence>
<feature type="compositionally biased region" description="Polar residues" evidence="1">
    <location>
        <begin position="749"/>
        <end position="758"/>
    </location>
</feature>
<feature type="compositionally biased region" description="Basic and acidic residues" evidence="1">
    <location>
        <begin position="634"/>
        <end position="644"/>
    </location>
</feature>
<proteinExistence type="predicted"/>
<feature type="compositionally biased region" description="Polar residues" evidence="1">
    <location>
        <begin position="645"/>
        <end position="660"/>
    </location>
</feature>
<feature type="compositionally biased region" description="Polar residues" evidence="1">
    <location>
        <begin position="727"/>
        <end position="739"/>
    </location>
</feature>
<organism evidence="2 3">
    <name type="scientific">Plakobranchus ocellatus</name>
    <dbReference type="NCBI Taxonomy" id="259542"/>
    <lineage>
        <taxon>Eukaryota</taxon>
        <taxon>Metazoa</taxon>
        <taxon>Spiralia</taxon>
        <taxon>Lophotrochozoa</taxon>
        <taxon>Mollusca</taxon>
        <taxon>Gastropoda</taxon>
        <taxon>Heterobranchia</taxon>
        <taxon>Euthyneura</taxon>
        <taxon>Panpulmonata</taxon>
        <taxon>Sacoglossa</taxon>
        <taxon>Placobranchoidea</taxon>
        <taxon>Plakobranchidae</taxon>
        <taxon>Plakobranchus</taxon>
    </lineage>
</organism>
<accession>A0AAV4BDF1</accession>
<dbReference type="Proteomes" id="UP000735302">
    <property type="component" value="Unassembled WGS sequence"/>
</dbReference>
<keyword evidence="3" id="KW-1185">Reference proteome</keyword>
<feature type="compositionally biased region" description="Low complexity" evidence="1">
    <location>
        <begin position="557"/>
        <end position="570"/>
    </location>
</feature>
<gene>
    <name evidence="2" type="ORF">PoB_004465900</name>
</gene>
<name>A0AAV4BDF1_9GAST</name>
<feature type="region of interest" description="Disordered" evidence="1">
    <location>
        <begin position="727"/>
        <end position="763"/>
    </location>
</feature>
<reference evidence="2 3" key="1">
    <citation type="journal article" date="2021" name="Elife">
        <title>Chloroplast acquisition without the gene transfer in kleptoplastic sea slugs, Plakobranchus ocellatus.</title>
        <authorList>
            <person name="Maeda T."/>
            <person name="Takahashi S."/>
            <person name="Yoshida T."/>
            <person name="Shimamura S."/>
            <person name="Takaki Y."/>
            <person name="Nagai Y."/>
            <person name="Toyoda A."/>
            <person name="Suzuki Y."/>
            <person name="Arimoto A."/>
            <person name="Ishii H."/>
            <person name="Satoh N."/>
            <person name="Nishiyama T."/>
            <person name="Hasebe M."/>
            <person name="Maruyama T."/>
            <person name="Minagawa J."/>
            <person name="Obokata J."/>
            <person name="Shigenobu S."/>
        </authorList>
    </citation>
    <scope>NUCLEOTIDE SEQUENCE [LARGE SCALE GENOMIC DNA]</scope>
</reference>
<sequence>MVSQHVLDQEKLPHHLHGRRTWMRVAAPWMTTSTVVVDMLPLEEALDGSNGRTDFIVRDRVRNLAEIRKWLVQTRESLKVRKQPTPDESRRSSASSDRRTRPDSAVSVPDEISVSPSITVKSLANRALFEESTVQTRTSLTKASVSSGDVRALQQVFAIKGTGQTVMPTDTANMGCLWRSGVVPEGECRILDRPARRPVSLWSLSMGLIRRSPSATDQRDDLTLTTSVANTLRKCHESDILPGPALSSSLQVVGSIDKLENLIAEPNPSQNPCHLEGFQKDHQPCITEVSVRKELEHLKKQEQHACTSHNRCITVEYKEYVNEPSLIPYDTAKSRELHTNKDIKETHSSMLMGKQNYLAEEAPDDTVVDASEFFKHLEICHSEEVLTIPEGRLKSCASDLFIGDSGLSSFGVDIYASKSSNECTSNEPDAISIAEDVSVDNQGQNLCGMEPIGSDRCMDMLFGNYHEDTAFSPLEDLEDVDEGFSESEKLQGNLPLRIWGDMPVGPLPEDGAENGAQRTIQPRYWQLLDHQRQMSLPLLALSCREKDSSNSFPDGQSSSSETTDISTSVSQHKGEAMNSSLLQKYATSFVEGLMHPFKCSPVMTLGDLYRLYGDSHSWQCWVRGDERDDEVDVREEHPPADEGSKSQSSDHISSPDLNHVSNDHHWTADLGVEEDEGLLYSNGQHGKENDAYLDSNVYEFQNTLCEELSISERRLMARFLEEKWGLSNNNGVSEQNQHSGDIAKDDQSETTLPQATGQRSHRRHLRIYKKAPYSPSEFHGIVNTGIVMLDRRALARQAETVWGHAASSRCHWLDPAN</sequence>
<dbReference type="EMBL" id="BLXT01004931">
    <property type="protein sequence ID" value="GFO18154.1"/>
    <property type="molecule type" value="Genomic_DNA"/>
</dbReference>
<feature type="region of interest" description="Disordered" evidence="1">
    <location>
        <begin position="629"/>
        <end position="663"/>
    </location>
</feature>
<evidence type="ECO:0000313" key="2">
    <source>
        <dbReference type="EMBL" id="GFO18154.1"/>
    </source>
</evidence>
<protein>
    <submittedName>
        <fullName evidence="2">Uncharacterized protein</fullName>
    </submittedName>
</protein>
<comment type="caution">
    <text evidence="2">The sequence shown here is derived from an EMBL/GenBank/DDBJ whole genome shotgun (WGS) entry which is preliminary data.</text>
</comment>
<feature type="compositionally biased region" description="Basic and acidic residues" evidence="1">
    <location>
        <begin position="78"/>
        <end position="102"/>
    </location>
</feature>
<feature type="region of interest" description="Disordered" evidence="1">
    <location>
        <begin position="78"/>
        <end position="110"/>
    </location>
</feature>
<evidence type="ECO:0000313" key="3">
    <source>
        <dbReference type="Proteomes" id="UP000735302"/>
    </source>
</evidence>
<dbReference type="AlphaFoldDB" id="A0AAV4BDF1"/>